<reference evidence="2" key="1">
    <citation type="submission" date="2020-02" db="EMBL/GenBank/DDBJ databases">
        <authorList>
            <person name="Meier V. D."/>
        </authorList>
    </citation>
    <scope>NUCLEOTIDE SEQUENCE</scope>
    <source>
        <strain evidence="2">AVDCRST_MAG20</strain>
    </source>
</reference>
<feature type="compositionally biased region" description="Basic residues" evidence="1">
    <location>
        <begin position="1"/>
        <end position="13"/>
    </location>
</feature>
<sequence>GRRPALPHLRRPRRPDEARHGGSPRRRGRHRRGARRPLRRLRPGGVEAPEGAGRRRAGEPEQGRTTSAVPPRSGGLRPDDQVDRAVPPTGPGALRAPGRRPRRAAGRPHEHQPTKPTTRSSVM</sequence>
<dbReference type="AlphaFoldDB" id="A0A6J4HEN7"/>
<feature type="compositionally biased region" description="Basic residues" evidence="1">
    <location>
        <begin position="97"/>
        <end position="106"/>
    </location>
</feature>
<feature type="non-terminal residue" evidence="2">
    <location>
        <position position="1"/>
    </location>
</feature>
<name>A0A6J4HEN7_9ACTN</name>
<evidence type="ECO:0000313" key="2">
    <source>
        <dbReference type="EMBL" id="CAA9222606.1"/>
    </source>
</evidence>
<feature type="compositionally biased region" description="Polar residues" evidence="1">
    <location>
        <begin position="114"/>
        <end position="123"/>
    </location>
</feature>
<feature type="compositionally biased region" description="Basic and acidic residues" evidence="1">
    <location>
        <begin position="52"/>
        <end position="62"/>
    </location>
</feature>
<evidence type="ECO:0000256" key="1">
    <source>
        <dbReference type="SAM" id="MobiDB-lite"/>
    </source>
</evidence>
<accession>A0A6J4HEN7</accession>
<feature type="non-terminal residue" evidence="2">
    <location>
        <position position="123"/>
    </location>
</feature>
<dbReference type="EMBL" id="CADCSY010000033">
    <property type="protein sequence ID" value="CAA9222606.1"/>
    <property type="molecule type" value="Genomic_DNA"/>
</dbReference>
<protein>
    <submittedName>
        <fullName evidence="2">Transcriptional regulator, ArsR family</fullName>
    </submittedName>
</protein>
<gene>
    <name evidence="2" type="ORF">AVDCRST_MAG20-667</name>
</gene>
<organism evidence="2">
    <name type="scientific">uncultured Acidimicrobiales bacterium</name>
    <dbReference type="NCBI Taxonomy" id="310071"/>
    <lineage>
        <taxon>Bacteria</taxon>
        <taxon>Bacillati</taxon>
        <taxon>Actinomycetota</taxon>
        <taxon>Acidimicrobiia</taxon>
        <taxon>Acidimicrobiales</taxon>
        <taxon>environmental samples</taxon>
    </lineage>
</organism>
<proteinExistence type="predicted"/>
<feature type="region of interest" description="Disordered" evidence="1">
    <location>
        <begin position="1"/>
        <end position="123"/>
    </location>
</feature>
<feature type="compositionally biased region" description="Basic residues" evidence="1">
    <location>
        <begin position="22"/>
        <end position="42"/>
    </location>
</feature>